<comment type="similarity">
    <text evidence="2">Belongs to the bacterial solute-binding protein 7 family.</text>
</comment>
<dbReference type="PIRSF" id="PIRSF006470">
    <property type="entry name" value="DctB"/>
    <property type="match status" value="1"/>
</dbReference>
<dbReference type="GO" id="GO:0055085">
    <property type="term" value="P:transmembrane transport"/>
    <property type="evidence" value="ECO:0007669"/>
    <property type="project" value="InterPro"/>
</dbReference>
<keyword evidence="7" id="KW-1185">Reference proteome</keyword>
<gene>
    <name evidence="6" type="ORF">GN330_01775</name>
</gene>
<name>A0A844Q9S0_9HYPH</name>
<proteinExistence type="inferred from homology"/>
<keyword evidence="3" id="KW-0813">Transport</keyword>
<protein>
    <submittedName>
        <fullName evidence="6">DctP family TRAP transporter solute-binding subunit</fullName>
    </submittedName>
</protein>
<evidence type="ECO:0000256" key="4">
    <source>
        <dbReference type="ARBA" id="ARBA00022729"/>
    </source>
</evidence>
<evidence type="ECO:0000313" key="7">
    <source>
        <dbReference type="Proteomes" id="UP000463224"/>
    </source>
</evidence>
<dbReference type="AlphaFoldDB" id="A0A844Q9S0"/>
<dbReference type="PANTHER" id="PTHR33376:SF4">
    <property type="entry name" value="SIALIC ACID-BINDING PERIPLASMIC PROTEIN SIAP"/>
    <property type="match status" value="1"/>
</dbReference>
<dbReference type="SUPFAM" id="SSF53850">
    <property type="entry name" value="Periplasmic binding protein-like II"/>
    <property type="match status" value="1"/>
</dbReference>
<dbReference type="Pfam" id="PF03480">
    <property type="entry name" value="DctP"/>
    <property type="match status" value="1"/>
</dbReference>
<evidence type="ECO:0000256" key="2">
    <source>
        <dbReference type="ARBA" id="ARBA00009023"/>
    </source>
</evidence>
<dbReference type="InterPro" id="IPR038404">
    <property type="entry name" value="TRAP_DctP_sf"/>
</dbReference>
<evidence type="ECO:0000256" key="5">
    <source>
        <dbReference type="SAM" id="SignalP"/>
    </source>
</evidence>
<dbReference type="Proteomes" id="UP000463224">
    <property type="component" value="Unassembled WGS sequence"/>
</dbReference>
<evidence type="ECO:0000256" key="1">
    <source>
        <dbReference type="ARBA" id="ARBA00004196"/>
    </source>
</evidence>
<dbReference type="NCBIfam" id="TIGR00787">
    <property type="entry name" value="dctP"/>
    <property type="match status" value="1"/>
</dbReference>
<dbReference type="RefSeq" id="WP_156710858.1">
    <property type="nucleotide sequence ID" value="NZ_WPHG01000001.1"/>
</dbReference>
<dbReference type="Gene3D" id="3.40.190.170">
    <property type="entry name" value="Bacterial extracellular solute-binding protein, family 7"/>
    <property type="match status" value="1"/>
</dbReference>
<keyword evidence="4 5" id="KW-0732">Signal</keyword>
<feature type="signal peptide" evidence="5">
    <location>
        <begin position="1"/>
        <end position="24"/>
    </location>
</feature>
<dbReference type="PANTHER" id="PTHR33376">
    <property type="match status" value="1"/>
</dbReference>
<feature type="chain" id="PRO_5032792112" evidence="5">
    <location>
        <begin position="25"/>
        <end position="335"/>
    </location>
</feature>
<comment type="subcellular location">
    <subcellularLocation>
        <location evidence="1">Cell envelope</location>
    </subcellularLocation>
</comment>
<evidence type="ECO:0000313" key="6">
    <source>
        <dbReference type="EMBL" id="MVA95985.1"/>
    </source>
</evidence>
<dbReference type="EMBL" id="WPHG01000001">
    <property type="protein sequence ID" value="MVA95985.1"/>
    <property type="molecule type" value="Genomic_DNA"/>
</dbReference>
<dbReference type="NCBIfam" id="NF037995">
    <property type="entry name" value="TRAP_S1"/>
    <property type="match status" value="1"/>
</dbReference>
<organism evidence="6 7">
    <name type="scientific">Nitratireductor arenosus</name>
    <dbReference type="NCBI Taxonomy" id="2682096"/>
    <lineage>
        <taxon>Bacteria</taxon>
        <taxon>Pseudomonadati</taxon>
        <taxon>Pseudomonadota</taxon>
        <taxon>Alphaproteobacteria</taxon>
        <taxon>Hyphomicrobiales</taxon>
        <taxon>Phyllobacteriaceae</taxon>
        <taxon>Nitratireductor</taxon>
    </lineage>
</organism>
<comment type="caution">
    <text evidence="6">The sequence shown here is derived from an EMBL/GenBank/DDBJ whole genome shotgun (WGS) entry which is preliminary data.</text>
</comment>
<evidence type="ECO:0000256" key="3">
    <source>
        <dbReference type="ARBA" id="ARBA00022448"/>
    </source>
</evidence>
<dbReference type="InterPro" id="IPR004682">
    <property type="entry name" value="TRAP_DctP"/>
</dbReference>
<sequence length="335" mass="37420">MIWKKTFHACVAAAALLLATGAQAETVLRFGHPNVVGEMSSKLYDEFVARIAERTNGEVTIQVFPGEQLGKETEMVQQLRDGVLDMTAASMAATSTLVPAMEIPSAPFLWQNWLEAEAVISGAAMQPAFDELEEKHNIVPLTKIWYWGWRNFTLSEKPVRTPDDMAGLKIRVPESPVWVEMIRGIGAAPTPIPFSDVYTALQQGTVDGQENPIPTIYARKFYEVQGYIVMSRHMLQNNMILMNKDSMARLDPRHQRIILEEVGAASAKMTLLQQRAEENMLKEIAATTEITIIDDPDRAAFAERSTEAVFTALAERWGEDRIAAVRETIETIRGQ</sequence>
<dbReference type="CDD" id="cd13603">
    <property type="entry name" value="PBP2_TRAP_Siap_TeaA_like"/>
    <property type="match status" value="1"/>
</dbReference>
<reference evidence="6 7" key="1">
    <citation type="submission" date="2019-12" db="EMBL/GenBank/DDBJ databases">
        <title>Nitratireductor arenosus sp. nov., Isolated from sea sand, Jeju island, South Korea.</title>
        <authorList>
            <person name="Kim W."/>
        </authorList>
    </citation>
    <scope>NUCLEOTIDE SEQUENCE [LARGE SCALE GENOMIC DNA]</scope>
    <source>
        <strain evidence="6 7">CAU 1489</strain>
    </source>
</reference>
<accession>A0A844Q9S0</accession>
<dbReference type="GO" id="GO:0030288">
    <property type="term" value="C:outer membrane-bounded periplasmic space"/>
    <property type="evidence" value="ECO:0007669"/>
    <property type="project" value="InterPro"/>
</dbReference>
<dbReference type="InterPro" id="IPR018389">
    <property type="entry name" value="DctP_fam"/>
</dbReference>